<evidence type="ECO:0000313" key="8">
    <source>
        <dbReference type="Proteomes" id="UP000616724"/>
    </source>
</evidence>
<evidence type="ECO:0000256" key="1">
    <source>
        <dbReference type="ARBA" id="ARBA00023015"/>
    </source>
</evidence>
<keyword evidence="3" id="KW-0804">Transcription</keyword>
<feature type="DNA-binding region" description="H-T-H motif" evidence="4">
    <location>
        <begin position="63"/>
        <end position="82"/>
    </location>
</feature>
<evidence type="ECO:0000259" key="6">
    <source>
        <dbReference type="PROSITE" id="PS50977"/>
    </source>
</evidence>
<dbReference type="PANTHER" id="PTHR30055">
    <property type="entry name" value="HTH-TYPE TRANSCRIPTIONAL REGULATOR RUTR"/>
    <property type="match status" value="1"/>
</dbReference>
<feature type="compositionally biased region" description="Basic and acidic residues" evidence="5">
    <location>
        <begin position="140"/>
        <end position="161"/>
    </location>
</feature>
<dbReference type="Pfam" id="PF16859">
    <property type="entry name" value="TetR_C_11"/>
    <property type="match status" value="1"/>
</dbReference>
<sequence length="259" mass="27774">MSEAPVNGRSENGPPEDGPPGSGRPGIGRPEAVKGRPRDPGIEERVTRATIESLLEAGYRQTTIEAVARRSGVSRPAIYRRWKSKAEIVAYALFAHSDSTALRDCGDLREDLRAWTRAVLARFGRPEIAAAFPGLLGDMQDERRSRAGGDSRDSDSDRDGDGDSDGDGVEGGGGRRGGSAADDFRAHLVGPRRRHFAKTLEAAAARGDLRPGVDHEAVFELLVGSVFLRVTSGKAVDDPGYEDQLVDLLYHAVARTTAT</sequence>
<reference evidence="7 8" key="1">
    <citation type="submission" date="2021-01" db="EMBL/GenBank/DDBJ databases">
        <title>Whole genome shotgun sequence of Planobispora longispora NBRC 13918.</title>
        <authorList>
            <person name="Komaki H."/>
            <person name="Tamura T."/>
        </authorList>
    </citation>
    <scope>NUCLEOTIDE SEQUENCE [LARGE SCALE GENOMIC DNA]</scope>
    <source>
        <strain evidence="7 8">NBRC 13918</strain>
    </source>
</reference>
<feature type="compositionally biased region" description="Basic and acidic residues" evidence="5">
    <location>
        <begin position="31"/>
        <end position="45"/>
    </location>
</feature>
<dbReference type="RefSeq" id="WP_203895617.1">
    <property type="nucleotide sequence ID" value="NZ_BOOH01000070.1"/>
</dbReference>
<dbReference type="PRINTS" id="PR00455">
    <property type="entry name" value="HTHTETR"/>
</dbReference>
<dbReference type="PROSITE" id="PS50977">
    <property type="entry name" value="HTH_TETR_2"/>
    <property type="match status" value="1"/>
</dbReference>
<dbReference type="SUPFAM" id="SSF48498">
    <property type="entry name" value="Tetracyclin repressor-like, C-terminal domain"/>
    <property type="match status" value="1"/>
</dbReference>
<dbReference type="InterPro" id="IPR023772">
    <property type="entry name" value="DNA-bd_HTH_TetR-type_CS"/>
</dbReference>
<evidence type="ECO:0000256" key="5">
    <source>
        <dbReference type="SAM" id="MobiDB-lite"/>
    </source>
</evidence>
<dbReference type="PROSITE" id="PS01081">
    <property type="entry name" value="HTH_TETR_1"/>
    <property type="match status" value="1"/>
</dbReference>
<keyword evidence="2 4" id="KW-0238">DNA-binding</keyword>
<comment type="caution">
    <text evidence="7">The sequence shown here is derived from an EMBL/GenBank/DDBJ whole genome shotgun (WGS) entry which is preliminary data.</text>
</comment>
<dbReference type="InterPro" id="IPR050109">
    <property type="entry name" value="HTH-type_TetR-like_transc_reg"/>
</dbReference>
<dbReference type="Pfam" id="PF00440">
    <property type="entry name" value="TetR_N"/>
    <property type="match status" value="1"/>
</dbReference>
<feature type="domain" description="HTH tetR-type" evidence="6">
    <location>
        <begin position="40"/>
        <end position="100"/>
    </location>
</feature>
<keyword evidence="8" id="KW-1185">Reference proteome</keyword>
<dbReference type="Proteomes" id="UP000616724">
    <property type="component" value="Unassembled WGS sequence"/>
</dbReference>
<gene>
    <name evidence="7" type="ORF">Plo01_76450</name>
</gene>
<dbReference type="InterPro" id="IPR001647">
    <property type="entry name" value="HTH_TetR"/>
</dbReference>
<organism evidence="7 8">
    <name type="scientific">Planobispora longispora</name>
    <dbReference type="NCBI Taxonomy" id="28887"/>
    <lineage>
        <taxon>Bacteria</taxon>
        <taxon>Bacillati</taxon>
        <taxon>Actinomycetota</taxon>
        <taxon>Actinomycetes</taxon>
        <taxon>Streptosporangiales</taxon>
        <taxon>Streptosporangiaceae</taxon>
        <taxon>Planobispora</taxon>
    </lineage>
</organism>
<name>A0A8J3RW59_9ACTN</name>
<dbReference type="InterPro" id="IPR009057">
    <property type="entry name" value="Homeodomain-like_sf"/>
</dbReference>
<dbReference type="EMBL" id="BOOH01000070">
    <property type="protein sequence ID" value="GIH81216.1"/>
    <property type="molecule type" value="Genomic_DNA"/>
</dbReference>
<dbReference type="GO" id="GO:0000976">
    <property type="term" value="F:transcription cis-regulatory region binding"/>
    <property type="evidence" value="ECO:0007669"/>
    <property type="project" value="TreeGrafter"/>
</dbReference>
<evidence type="ECO:0000256" key="3">
    <source>
        <dbReference type="ARBA" id="ARBA00023163"/>
    </source>
</evidence>
<dbReference type="PANTHER" id="PTHR30055:SF148">
    <property type="entry name" value="TETR-FAMILY TRANSCRIPTIONAL REGULATOR"/>
    <property type="match status" value="1"/>
</dbReference>
<evidence type="ECO:0000313" key="7">
    <source>
        <dbReference type="EMBL" id="GIH81216.1"/>
    </source>
</evidence>
<dbReference type="InterPro" id="IPR011075">
    <property type="entry name" value="TetR_C"/>
</dbReference>
<dbReference type="GO" id="GO:0003700">
    <property type="term" value="F:DNA-binding transcription factor activity"/>
    <property type="evidence" value="ECO:0007669"/>
    <property type="project" value="TreeGrafter"/>
</dbReference>
<protein>
    <recommendedName>
        <fullName evidence="6">HTH tetR-type domain-containing protein</fullName>
    </recommendedName>
</protein>
<dbReference type="SUPFAM" id="SSF46689">
    <property type="entry name" value="Homeodomain-like"/>
    <property type="match status" value="1"/>
</dbReference>
<accession>A0A8J3RW59</accession>
<feature type="region of interest" description="Disordered" evidence="5">
    <location>
        <begin position="1"/>
        <end position="45"/>
    </location>
</feature>
<keyword evidence="1" id="KW-0805">Transcription regulation</keyword>
<evidence type="ECO:0000256" key="4">
    <source>
        <dbReference type="PROSITE-ProRule" id="PRU00335"/>
    </source>
</evidence>
<feature type="region of interest" description="Disordered" evidence="5">
    <location>
        <begin position="139"/>
        <end position="184"/>
    </location>
</feature>
<dbReference type="InterPro" id="IPR036271">
    <property type="entry name" value="Tet_transcr_reg_TetR-rel_C_sf"/>
</dbReference>
<proteinExistence type="predicted"/>
<evidence type="ECO:0000256" key="2">
    <source>
        <dbReference type="ARBA" id="ARBA00023125"/>
    </source>
</evidence>
<dbReference type="Gene3D" id="1.10.357.10">
    <property type="entry name" value="Tetracycline Repressor, domain 2"/>
    <property type="match status" value="2"/>
</dbReference>
<dbReference type="AlphaFoldDB" id="A0A8J3RW59"/>